<name>A0A951QRS0_9CYAN</name>
<dbReference type="PANTHER" id="PTHR36383:SF1">
    <property type="entry name" value="PROTEIN, PUTATIVE-RELATED"/>
    <property type="match status" value="1"/>
</dbReference>
<dbReference type="Proteomes" id="UP000729701">
    <property type="component" value="Unassembled WGS sequence"/>
</dbReference>
<keyword evidence="1" id="KW-0812">Transmembrane</keyword>
<dbReference type="AlphaFoldDB" id="A0A951QRS0"/>
<proteinExistence type="predicted"/>
<reference evidence="2" key="1">
    <citation type="submission" date="2021-05" db="EMBL/GenBank/DDBJ databases">
        <authorList>
            <person name="Pietrasiak N."/>
            <person name="Ward R."/>
            <person name="Stajich J.E."/>
            <person name="Kurbessoian T."/>
        </authorList>
    </citation>
    <scope>NUCLEOTIDE SEQUENCE</scope>
    <source>
        <strain evidence="2">GSE-NOS-MK-12-04C</strain>
    </source>
</reference>
<dbReference type="PANTHER" id="PTHR36383">
    <property type="entry name" value="OS09G0529350 PROTEIN"/>
    <property type="match status" value="1"/>
</dbReference>
<evidence type="ECO:0000313" key="2">
    <source>
        <dbReference type="EMBL" id="MBW4670866.1"/>
    </source>
</evidence>
<accession>A0A951QRS0</accession>
<evidence type="ECO:0000256" key="1">
    <source>
        <dbReference type="SAM" id="Phobius"/>
    </source>
</evidence>
<evidence type="ECO:0000313" key="3">
    <source>
        <dbReference type="Proteomes" id="UP000729701"/>
    </source>
</evidence>
<organism evidence="2 3">
    <name type="scientific">Cyanomargarita calcarea GSE-NOS-MK-12-04C</name>
    <dbReference type="NCBI Taxonomy" id="2839659"/>
    <lineage>
        <taxon>Bacteria</taxon>
        <taxon>Bacillati</taxon>
        <taxon>Cyanobacteriota</taxon>
        <taxon>Cyanophyceae</taxon>
        <taxon>Nostocales</taxon>
        <taxon>Cyanomargaritaceae</taxon>
        <taxon>Cyanomargarita</taxon>
    </lineage>
</organism>
<feature type="transmembrane region" description="Helical" evidence="1">
    <location>
        <begin position="118"/>
        <end position="139"/>
    </location>
</feature>
<dbReference type="EMBL" id="JAHHGZ010000036">
    <property type="protein sequence ID" value="MBW4670866.1"/>
    <property type="molecule type" value="Genomic_DNA"/>
</dbReference>
<comment type="caution">
    <text evidence="2">The sequence shown here is derived from an EMBL/GenBank/DDBJ whole genome shotgun (WGS) entry which is preliminary data.</text>
</comment>
<keyword evidence="1" id="KW-0472">Membrane</keyword>
<reference evidence="2" key="2">
    <citation type="journal article" date="2022" name="Microbiol. Resour. Announc.">
        <title>Metagenome Sequencing to Explore Phylogenomics of Terrestrial Cyanobacteria.</title>
        <authorList>
            <person name="Ward R.D."/>
            <person name="Stajich J.E."/>
            <person name="Johansen J.R."/>
            <person name="Huntemann M."/>
            <person name="Clum A."/>
            <person name="Foster B."/>
            <person name="Foster B."/>
            <person name="Roux S."/>
            <person name="Palaniappan K."/>
            <person name="Varghese N."/>
            <person name="Mukherjee S."/>
            <person name="Reddy T.B.K."/>
            <person name="Daum C."/>
            <person name="Copeland A."/>
            <person name="Chen I.A."/>
            <person name="Ivanova N.N."/>
            <person name="Kyrpides N.C."/>
            <person name="Shapiro N."/>
            <person name="Eloe-Fadrosh E.A."/>
            <person name="Pietrasiak N."/>
        </authorList>
    </citation>
    <scope>NUCLEOTIDE SEQUENCE</scope>
    <source>
        <strain evidence="2">GSE-NOS-MK-12-04C</strain>
    </source>
</reference>
<keyword evidence="1" id="KW-1133">Transmembrane helix</keyword>
<sequence length="154" mass="16762">MRSIFDTELMAERLESLKAGIVGGSCLAFTFTISTLVNSFLLGQYFKALDNLQNPGLNTEFLLSGGIAIFSGLLFGVTYRYIIRSDKNPQLKAGGVMAFGLVRGLTQVDTGFNSTGAIVPFVVLSFESILWFAVAGFVLDTAIQLDWVKPFKSE</sequence>
<protein>
    <submittedName>
        <fullName evidence="2">Uncharacterized protein</fullName>
    </submittedName>
</protein>
<gene>
    <name evidence="2" type="ORF">KME60_26445</name>
</gene>
<feature type="transmembrane region" description="Helical" evidence="1">
    <location>
        <begin position="21"/>
        <end position="41"/>
    </location>
</feature>
<feature type="transmembrane region" description="Helical" evidence="1">
    <location>
        <begin position="61"/>
        <end position="82"/>
    </location>
</feature>